<dbReference type="AlphaFoldDB" id="A0A1F4S7U8"/>
<dbReference type="InterPro" id="IPR026579">
    <property type="entry name" value="FtsQ"/>
</dbReference>
<evidence type="ECO:0000313" key="12">
    <source>
        <dbReference type="Proteomes" id="UP000177905"/>
    </source>
</evidence>
<dbReference type="Gene3D" id="3.10.20.310">
    <property type="entry name" value="membrane protein fhac"/>
    <property type="match status" value="1"/>
</dbReference>
<evidence type="ECO:0000256" key="9">
    <source>
        <dbReference type="SAM" id="Phobius"/>
    </source>
</evidence>
<dbReference type="Proteomes" id="UP000177905">
    <property type="component" value="Unassembled WGS sequence"/>
</dbReference>
<comment type="subcellular location">
    <subcellularLocation>
        <location evidence="1">Membrane</location>
    </subcellularLocation>
</comment>
<evidence type="ECO:0000256" key="7">
    <source>
        <dbReference type="ARBA" id="ARBA00023136"/>
    </source>
</evidence>
<evidence type="ECO:0000259" key="10">
    <source>
        <dbReference type="PROSITE" id="PS51779"/>
    </source>
</evidence>
<comment type="caution">
    <text evidence="11">The sequence shown here is derived from an EMBL/GenBank/DDBJ whole genome shotgun (WGS) entry which is preliminary data.</text>
</comment>
<feature type="domain" description="POTRA" evidence="10">
    <location>
        <begin position="56"/>
        <end position="124"/>
    </location>
</feature>
<organism evidence="11 12">
    <name type="scientific">candidate division WOR-1 bacterium RIFOXYB2_FULL_36_35</name>
    <dbReference type="NCBI Taxonomy" id="1802578"/>
    <lineage>
        <taxon>Bacteria</taxon>
        <taxon>Bacillati</taxon>
        <taxon>Saganbacteria</taxon>
    </lineage>
</organism>
<keyword evidence="3" id="KW-0997">Cell inner membrane</keyword>
<keyword evidence="5 9" id="KW-0812">Transmembrane</keyword>
<keyword evidence="6 9" id="KW-1133">Transmembrane helix</keyword>
<evidence type="ECO:0000313" key="11">
    <source>
        <dbReference type="EMBL" id="OGC15813.1"/>
    </source>
</evidence>
<reference evidence="11 12" key="1">
    <citation type="journal article" date="2016" name="Nat. Commun.">
        <title>Thousands of microbial genomes shed light on interconnected biogeochemical processes in an aquifer system.</title>
        <authorList>
            <person name="Anantharaman K."/>
            <person name="Brown C.T."/>
            <person name="Hug L.A."/>
            <person name="Sharon I."/>
            <person name="Castelle C.J."/>
            <person name="Probst A.J."/>
            <person name="Thomas B.C."/>
            <person name="Singh A."/>
            <person name="Wilkins M.J."/>
            <person name="Karaoz U."/>
            <person name="Brodie E.L."/>
            <person name="Williams K.H."/>
            <person name="Hubbard S.S."/>
            <person name="Banfield J.F."/>
        </authorList>
    </citation>
    <scope>NUCLEOTIDE SEQUENCE [LARGE SCALE GENOMIC DNA]</scope>
</reference>
<keyword evidence="2" id="KW-1003">Cell membrane</keyword>
<proteinExistence type="predicted"/>
<dbReference type="EMBL" id="MEUA01000017">
    <property type="protein sequence ID" value="OGC15813.1"/>
    <property type="molecule type" value="Genomic_DNA"/>
</dbReference>
<dbReference type="PANTHER" id="PTHR35851:SF1">
    <property type="entry name" value="CELL DIVISION PROTEIN FTSQ"/>
    <property type="match status" value="1"/>
</dbReference>
<name>A0A1F4S7U8_UNCSA</name>
<evidence type="ECO:0000256" key="5">
    <source>
        <dbReference type="ARBA" id="ARBA00022692"/>
    </source>
</evidence>
<dbReference type="Pfam" id="PF03799">
    <property type="entry name" value="FtsQ_DivIB_C"/>
    <property type="match status" value="1"/>
</dbReference>
<evidence type="ECO:0000256" key="6">
    <source>
        <dbReference type="ARBA" id="ARBA00022989"/>
    </source>
</evidence>
<evidence type="ECO:0000256" key="1">
    <source>
        <dbReference type="ARBA" id="ARBA00004370"/>
    </source>
</evidence>
<sequence>MKRNEKFALMKKNKTVKKNSYKEKKHRRKKHPLLAIILFVFFAVVIFAFLITLPVFKINNVSVSGNDLLSQDEVLRLANIPVGENIFLFRFDNAKKKLMNLPVLKKVSFLRRFPSSVVIKVVERKVAVVCVIENQSLILDDEGVVMNPEGIMAVGVSFPDITDLPVINGLDKSWFEGGLELRSDIGGEILNMLAEFKTLVLPKKLRIDISEKNNAKLLVDDIISIKLGELNGLSQKVKVFENIYSKIKDRKYDIEYVDVSVPMFPVVEFKD</sequence>
<gene>
    <name evidence="11" type="ORF">A2290_05700</name>
</gene>
<protein>
    <recommendedName>
        <fullName evidence="10">POTRA domain-containing protein</fullName>
    </recommendedName>
</protein>
<dbReference type="GO" id="GO:0016020">
    <property type="term" value="C:membrane"/>
    <property type="evidence" value="ECO:0007669"/>
    <property type="project" value="UniProtKB-SubCell"/>
</dbReference>
<dbReference type="InterPro" id="IPR005548">
    <property type="entry name" value="Cell_div_FtsQ/DivIB_C"/>
</dbReference>
<keyword evidence="4" id="KW-0132">Cell division</keyword>
<evidence type="ECO:0000256" key="8">
    <source>
        <dbReference type="ARBA" id="ARBA00023306"/>
    </source>
</evidence>
<evidence type="ECO:0000256" key="4">
    <source>
        <dbReference type="ARBA" id="ARBA00022618"/>
    </source>
</evidence>
<evidence type="ECO:0000256" key="2">
    <source>
        <dbReference type="ARBA" id="ARBA00022475"/>
    </source>
</evidence>
<dbReference type="PANTHER" id="PTHR35851">
    <property type="entry name" value="CELL DIVISION PROTEIN FTSQ"/>
    <property type="match status" value="1"/>
</dbReference>
<dbReference type="GO" id="GO:0090529">
    <property type="term" value="P:cell septum assembly"/>
    <property type="evidence" value="ECO:0007669"/>
    <property type="project" value="InterPro"/>
</dbReference>
<dbReference type="PROSITE" id="PS51779">
    <property type="entry name" value="POTRA"/>
    <property type="match status" value="1"/>
</dbReference>
<dbReference type="Pfam" id="PF08478">
    <property type="entry name" value="POTRA_1"/>
    <property type="match status" value="1"/>
</dbReference>
<evidence type="ECO:0000256" key="3">
    <source>
        <dbReference type="ARBA" id="ARBA00022519"/>
    </source>
</evidence>
<keyword evidence="7 9" id="KW-0472">Membrane</keyword>
<feature type="transmembrane region" description="Helical" evidence="9">
    <location>
        <begin position="33"/>
        <end position="56"/>
    </location>
</feature>
<dbReference type="InterPro" id="IPR034746">
    <property type="entry name" value="POTRA"/>
</dbReference>
<accession>A0A1F4S7U8</accession>
<keyword evidence="8" id="KW-0131">Cell cycle</keyword>
<dbReference type="InterPro" id="IPR013685">
    <property type="entry name" value="POTRA_FtsQ_type"/>
</dbReference>